<dbReference type="EMBL" id="JFZV01000019">
    <property type="protein sequence ID" value="KDN13835.1"/>
    <property type="molecule type" value="Genomic_DNA"/>
</dbReference>
<organism evidence="1 2">
    <name type="scientific">Snodgrassella communis</name>
    <dbReference type="NCBI Taxonomy" id="2946699"/>
    <lineage>
        <taxon>Bacteria</taxon>
        <taxon>Pseudomonadati</taxon>
        <taxon>Pseudomonadota</taxon>
        <taxon>Betaproteobacteria</taxon>
        <taxon>Neisseriales</taxon>
        <taxon>Neisseriaceae</taxon>
        <taxon>Snodgrassella</taxon>
    </lineage>
</organism>
<keyword evidence="2" id="KW-1185">Reference proteome</keyword>
<gene>
    <name evidence="1" type="ORF">SALWKB29_2149</name>
</gene>
<proteinExistence type="predicted"/>
<dbReference type="Proteomes" id="UP000027170">
    <property type="component" value="Unassembled WGS sequence"/>
</dbReference>
<name>A0A836MPE9_9NEIS</name>
<sequence>MANPLSISIIRVPVPNNQSWHLSGKKRKSSNQCNQLNALSMMYLLHKNTAYRRLIV</sequence>
<reference evidence="1 2" key="1">
    <citation type="submission" date="2014-03" db="EMBL/GenBank/DDBJ databases">
        <title>The genomes of two eusocial bee gut symbionts.</title>
        <authorList>
            <person name="Kwong W.K."/>
            <person name="Engel P."/>
            <person name="Koch H."/>
            <person name="Moran N.A."/>
        </authorList>
    </citation>
    <scope>NUCLEOTIDE SEQUENCE [LARGE SCALE GENOMIC DNA]</scope>
    <source>
        <strain evidence="2">wkB29</strain>
    </source>
</reference>
<comment type="caution">
    <text evidence="1">The sequence shown here is derived from an EMBL/GenBank/DDBJ whole genome shotgun (WGS) entry which is preliminary data.</text>
</comment>
<dbReference type="AlphaFoldDB" id="A0A836MPE9"/>
<evidence type="ECO:0000313" key="1">
    <source>
        <dbReference type="EMBL" id="KDN13835.1"/>
    </source>
</evidence>
<evidence type="ECO:0000313" key="2">
    <source>
        <dbReference type="Proteomes" id="UP000027170"/>
    </source>
</evidence>
<protein>
    <submittedName>
        <fullName evidence="1">Uncharacterized protein</fullName>
    </submittedName>
</protein>
<accession>A0A836MPE9</accession>